<evidence type="ECO:0000313" key="2">
    <source>
        <dbReference type="Proteomes" id="UP001171945"/>
    </source>
</evidence>
<organism evidence="1 2">
    <name type="scientific">Candidatus Marithioploca araucensis</name>
    <dbReference type="NCBI Taxonomy" id="70273"/>
    <lineage>
        <taxon>Bacteria</taxon>
        <taxon>Pseudomonadati</taxon>
        <taxon>Pseudomonadota</taxon>
        <taxon>Gammaproteobacteria</taxon>
        <taxon>Thiotrichales</taxon>
        <taxon>Thiotrichaceae</taxon>
        <taxon>Candidatus Marithioploca</taxon>
    </lineage>
</organism>
<dbReference type="InterPro" id="IPR021799">
    <property type="entry name" value="PIN-like_prokaryotic"/>
</dbReference>
<name>A0ABT7VSZ6_9GAMM</name>
<dbReference type="Proteomes" id="UP001171945">
    <property type="component" value="Unassembled WGS sequence"/>
</dbReference>
<protein>
    <submittedName>
        <fullName evidence="1">Uncharacterized protein</fullName>
    </submittedName>
</protein>
<evidence type="ECO:0000313" key="1">
    <source>
        <dbReference type="EMBL" id="MDM8562694.1"/>
    </source>
</evidence>
<gene>
    <name evidence="1" type="ORF">QUF54_05000</name>
</gene>
<accession>A0ABT7VSZ6</accession>
<comment type="caution">
    <text evidence="1">The sequence shown here is derived from an EMBL/GenBank/DDBJ whole genome shotgun (WGS) entry which is preliminary data.</text>
</comment>
<reference evidence="1" key="1">
    <citation type="submission" date="2023-06" db="EMBL/GenBank/DDBJ databases">
        <title>Uncultivated large filamentous bacteria from sulfidic sediments reveal new species and different genomic features in energy metabolism and defense.</title>
        <authorList>
            <person name="Fonseca A."/>
        </authorList>
    </citation>
    <scope>NUCLEOTIDE SEQUENCE</scope>
    <source>
        <strain evidence="1">HSG4</strain>
    </source>
</reference>
<dbReference type="EMBL" id="JAUCGM010000253">
    <property type="protein sequence ID" value="MDM8562694.1"/>
    <property type="molecule type" value="Genomic_DNA"/>
</dbReference>
<keyword evidence="2" id="KW-1185">Reference proteome</keyword>
<proteinExistence type="predicted"/>
<sequence>MTTISPLASSWFIPEGVVQEVSQKSDIEALLQPLSENAQIERQNVEIKPLIASWNLGDGESEAITFAMENSE</sequence>
<dbReference type="Pfam" id="PF11848">
    <property type="entry name" value="DUF3368"/>
    <property type="match status" value="1"/>
</dbReference>